<keyword evidence="3" id="KW-1185">Reference proteome</keyword>
<dbReference type="Pfam" id="PF01177">
    <property type="entry name" value="Asp_Glu_race"/>
    <property type="match status" value="1"/>
</dbReference>
<dbReference type="InterPro" id="IPR052186">
    <property type="entry name" value="Hydantoin_racemase-like"/>
</dbReference>
<comment type="similarity">
    <text evidence="1">Belongs to the HyuE racemase family.</text>
</comment>
<reference evidence="3" key="1">
    <citation type="submission" date="2017-07" db="EMBL/GenBank/DDBJ databases">
        <authorList>
            <person name="Varghese N."/>
            <person name="Submissions S."/>
        </authorList>
    </citation>
    <scope>NUCLEOTIDE SEQUENCE [LARGE SCALE GENOMIC DNA]</scope>
    <source>
        <strain evidence="3">NLAE-zl-C134</strain>
    </source>
</reference>
<accession>A0A315ZT90</accession>
<protein>
    <submittedName>
        <fullName evidence="2">Allantoin racemase</fullName>
    </submittedName>
</protein>
<dbReference type="Proteomes" id="UP000254051">
    <property type="component" value="Unassembled WGS sequence"/>
</dbReference>
<dbReference type="RefSeq" id="WP_109712916.1">
    <property type="nucleotide sequence ID" value="NZ_QGDS01000011.1"/>
</dbReference>
<proteinExistence type="inferred from homology"/>
<dbReference type="InterPro" id="IPR015942">
    <property type="entry name" value="Asp/Glu/hydantoin_racemase"/>
</dbReference>
<dbReference type="PANTHER" id="PTHR28047">
    <property type="entry name" value="PROTEIN DCG1"/>
    <property type="match status" value="1"/>
</dbReference>
<evidence type="ECO:0000313" key="2">
    <source>
        <dbReference type="EMBL" id="SUQ15255.1"/>
    </source>
</evidence>
<dbReference type="InterPro" id="IPR053714">
    <property type="entry name" value="Iso_Racemase_Enz_sf"/>
</dbReference>
<dbReference type="EMBL" id="UHJJ01000011">
    <property type="protein sequence ID" value="SUQ15255.1"/>
    <property type="molecule type" value="Genomic_DNA"/>
</dbReference>
<dbReference type="AlphaFoldDB" id="A0A315ZT90"/>
<sequence>MKRKILFINPVGHDTWNKEVGEYLSSYKDEETQLEVTSLEAGLPEHLEYNYYEVLIAEKLLHRIKKAENEGYDACIIGCYYDPFLQAAREICEKMIVTAPAEAAMHIGSTLGSSFSVLVVRNKTMPEMKVNVYHHGFGNYLASFRSLEIGVQKLQEDPEYTKERMRQEIKKAVEEDQAEVVLLGCTIQMGFFRQLQEEFQVPVIDANIAPLKYAEFLCELKEKAGWYFSKRGIYEGPQQEEIKKWGIEEYFQVSGMWGK</sequence>
<dbReference type="GO" id="GO:0047661">
    <property type="term" value="F:amino-acid racemase activity"/>
    <property type="evidence" value="ECO:0007669"/>
    <property type="project" value="InterPro"/>
</dbReference>
<gene>
    <name evidence="2" type="ORF">SAMN05216529_11140</name>
</gene>
<name>A0A315ZT90_9FIRM</name>
<dbReference type="PANTHER" id="PTHR28047:SF5">
    <property type="entry name" value="PROTEIN DCG1"/>
    <property type="match status" value="1"/>
</dbReference>
<dbReference type="Gene3D" id="3.40.50.12500">
    <property type="match status" value="1"/>
</dbReference>
<dbReference type="OrthoDB" id="9791723at2"/>
<evidence type="ECO:0000313" key="3">
    <source>
        <dbReference type="Proteomes" id="UP000254051"/>
    </source>
</evidence>
<organism evidence="2 3">
    <name type="scientific">Faecalicatena contorta</name>
    <dbReference type="NCBI Taxonomy" id="39482"/>
    <lineage>
        <taxon>Bacteria</taxon>
        <taxon>Bacillati</taxon>
        <taxon>Bacillota</taxon>
        <taxon>Clostridia</taxon>
        <taxon>Lachnospirales</taxon>
        <taxon>Lachnospiraceae</taxon>
        <taxon>Faecalicatena</taxon>
    </lineage>
</organism>
<evidence type="ECO:0000256" key="1">
    <source>
        <dbReference type="ARBA" id="ARBA00038414"/>
    </source>
</evidence>